<evidence type="ECO:0000256" key="1">
    <source>
        <dbReference type="SAM" id="MobiDB-lite"/>
    </source>
</evidence>
<evidence type="ECO:0000313" key="2">
    <source>
        <dbReference type="EMBL" id="KAE9343316.1"/>
    </source>
</evidence>
<feature type="compositionally biased region" description="Low complexity" evidence="1">
    <location>
        <begin position="111"/>
        <end position="143"/>
    </location>
</feature>
<keyword evidence="3" id="KW-1185">Reference proteome</keyword>
<sequence>MPSIASSRPRQLLPNLWVILPQHSATPQLRQQPHSQFIRTAPKLMSDNGNTASQLSGPSSGDGEQAPTLQGTPAALMALVQPTTSTDTTQVSVNAPGVLSTDMGSSTSMPTTSNVPSAVSNSPSTATSESGDTSTTSSGAGMSLIPPAVSSTPRVVSETSAPLTPMPAALLQLAAAAGGSAATPLATSTLQTASTVQYPRALGVLTRPVPRLGAGTLPAPAVTQVPASIFDIRRGEKLVGMPDGLAHSVPVPHFSEAELARLSALGGVDAVSELLQANPPRPVNFSDAHVRLAAEREMLALVRCYSVEGFAARVMNTTRLLQLATQLVLTLEAQPTTQADSRALISMLRTECAGLVSALAKERDAHAATTQSLVVERSRSQPAGSVALTTAEADALRSEVGTLRNVAGRLCSEKSDLQDQL</sequence>
<accession>A0A6A4FHU2</accession>
<reference evidence="2 3" key="1">
    <citation type="submission" date="2018-08" db="EMBL/GenBank/DDBJ databases">
        <title>Genomic investigation of the strawberry pathogen Phytophthora fragariae indicates pathogenicity is determined by transcriptional variation in three key races.</title>
        <authorList>
            <person name="Adams T.M."/>
            <person name="Armitage A.D."/>
            <person name="Sobczyk M.K."/>
            <person name="Bates H.J."/>
            <person name="Dunwell J.M."/>
            <person name="Nellist C.F."/>
            <person name="Harrison R.J."/>
        </authorList>
    </citation>
    <scope>NUCLEOTIDE SEQUENCE [LARGE SCALE GENOMIC DNA]</scope>
    <source>
        <strain evidence="2 3">SCRP333</strain>
    </source>
</reference>
<dbReference type="EMBL" id="QXFT01000462">
    <property type="protein sequence ID" value="KAE9343316.1"/>
    <property type="molecule type" value="Genomic_DNA"/>
</dbReference>
<feature type="compositionally biased region" description="Polar residues" evidence="1">
    <location>
        <begin position="47"/>
        <end position="59"/>
    </location>
</feature>
<gene>
    <name evidence="2" type="ORF">PR003_g9035</name>
</gene>
<dbReference type="AlphaFoldDB" id="A0A6A4FHU2"/>
<feature type="region of interest" description="Disordered" evidence="1">
    <location>
        <begin position="85"/>
        <end position="160"/>
    </location>
</feature>
<name>A0A6A4FHU2_9STRA</name>
<feature type="compositionally biased region" description="Polar residues" evidence="1">
    <location>
        <begin position="149"/>
        <end position="158"/>
    </location>
</feature>
<dbReference type="Proteomes" id="UP000434957">
    <property type="component" value="Unassembled WGS sequence"/>
</dbReference>
<evidence type="ECO:0000313" key="3">
    <source>
        <dbReference type="Proteomes" id="UP000434957"/>
    </source>
</evidence>
<comment type="caution">
    <text evidence="2">The sequence shown here is derived from an EMBL/GenBank/DDBJ whole genome shotgun (WGS) entry which is preliminary data.</text>
</comment>
<organism evidence="2 3">
    <name type="scientific">Phytophthora rubi</name>
    <dbReference type="NCBI Taxonomy" id="129364"/>
    <lineage>
        <taxon>Eukaryota</taxon>
        <taxon>Sar</taxon>
        <taxon>Stramenopiles</taxon>
        <taxon>Oomycota</taxon>
        <taxon>Peronosporomycetes</taxon>
        <taxon>Peronosporales</taxon>
        <taxon>Peronosporaceae</taxon>
        <taxon>Phytophthora</taxon>
    </lineage>
</organism>
<feature type="region of interest" description="Disordered" evidence="1">
    <location>
        <begin position="44"/>
        <end position="69"/>
    </location>
</feature>
<proteinExistence type="predicted"/>
<protein>
    <submittedName>
        <fullName evidence="2">Uncharacterized protein</fullName>
    </submittedName>
</protein>